<gene>
    <name evidence="2" type="ORF">MPL1_02006</name>
</gene>
<keyword evidence="3" id="KW-1185">Reference proteome</keyword>
<evidence type="ECO:0000256" key="1">
    <source>
        <dbReference type="SAM" id="MobiDB-lite"/>
    </source>
</evidence>
<feature type="compositionally biased region" description="Basic and acidic residues" evidence="1">
    <location>
        <begin position="12"/>
        <end position="23"/>
    </location>
</feature>
<dbReference type="EMBL" id="APHR01000009">
    <property type="protein sequence ID" value="EMR14033.1"/>
    <property type="molecule type" value="Genomic_DNA"/>
</dbReference>
<feature type="compositionally biased region" description="Basic residues" evidence="1">
    <location>
        <begin position="1"/>
        <end position="11"/>
    </location>
</feature>
<name>M7NYW8_9GAMM</name>
<evidence type="ECO:0000313" key="2">
    <source>
        <dbReference type="EMBL" id="EMR14033.1"/>
    </source>
</evidence>
<dbReference type="OrthoDB" id="5609401at2"/>
<sequence>MGKKLARTALKHRTETLQAERRERNSKATLLLERWGQSLREQASGVWVEGSEPENIEDQMTSEVMSSLTPEILEIARLHWSMGNAPAEIASKTTRSRTDIREHLAAVRELVADKVLM</sequence>
<dbReference type="AlphaFoldDB" id="M7NYW8"/>
<comment type="caution">
    <text evidence="2">The sequence shown here is derived from an EMBL/GenBank/DDBJ whole genome shotgun (WGS) entry which is preliminary data.</text>
</comment>
<dbReference type="STRING" id="1286106.MPL1_02006"/>
<dbReference type="PATRIC" id="fig|1286106.3.peg.404"/>
<feature type="region of interest" description="Disordered" evidence="1">
    <location>
        <begin position="1"/>
        <end position="23"/>
    </location>
</feature>
<reference evidence="2 3" key="1">
    <citation type="journal article" date="2013" name="Genome Announc.">
        <title>Draft Genome Sequence of Methylophaga lonarensis MPLT, a Haloalkaliphilic (Non-Methane-Utilizing) Methylotroph.</title>
        <authorList>
            <person name="Shetty S.A."/>
            <person name="Marathe N.P."/>
            <person name="Munot H."/>
            <person name="Antony C.P."/>
            <person name="Dhotre D.P."/>
            <person name="Murrell J.C."/>
            <person name="Shouche Y.S."/>
        </authorList>
    </citation>
    <scope>NUCLEOTIDE SEQUENCE [LARGE SCALE GENOMIC DNA]</scope>
    <source>
        <strain evidence="2 3">MPL</strain>
    </source>
</reference>
<dbReference type="RefSeq" id="WP_009725450.1">
    <property type="nucleotide sequence ID" value="NZ_APHR01000009.1"/>
</dbReference>
<evidence type="ECO:0000313" key="3">
    <source>
        <dbReference type="Proteomes" id="UP000012019"/>
    </source>
</evidence>
<dbReference type="Proteomes" id="UP000012019">
    <property type="component" value="Unassembled WGS sequence"/>
</dbReference>
<proteinExistence type="predicted"/>
<protein>
    <submittedName>
        <fullName evidence="2">Uncharacterized protein</fullName>
    </submittedName>
</protein>
<organism evidence="2 3">
    <name type="scientific">Methylophaga lonarensis MPL</name>
    <dbReference type="NCBI Taxonomy" id="1286106"/>
    <lineage>
        <taxon>Bacteria</taxon>
        <taxon>Pseudomonadati</taxon>
        <taxon>Pseudomonadota</taxon>
        <taxon>Gammaproteobacteria</taxon>
        <taxon>Thiotrichales</taxon>
        <taxon>Piscirickettsiaceae</taxon>
        <taxon>Methylophaga</taxon>
    </lineage>
</organism>
<accession>M7NYW8</accession>